<comment type="caution">
    <text evidence="3">The sequence shown here is derived from an EMBL/GenBank/DDBJ whole genome shotgun (WGS) entry which is preliminary data.</text>
</comment>
<reference evidence="3" key="1">
    <citation type="journal article" date="2014" name="Int. J. Syst. Evol. Microbiol.">
        <title>Complete genome sequence of Corynebacterium casei LMG S-19264T (=DSM 44701T), isolated from a smear-ripened cheese.</title>
        <authorList>
            <consortium name="US DOE Joint Genome Institute (JGI-PGF)"/>
            <person name="Walter F."/>
            <person name="Albersmeier A."/>
            <person name="Kalinowski J."/>
            <person name="Ruckert C."/>
        </authorList>
    </citation>
    <scope>NUCLEOTIDE SEQUENCE</scope>
    <source>
        <strain evidence="3">CGMCC 1.12698</strain>
    </source>
</reference>
<organism evidence="3 4">
    <name type="scientific">Priestia taiwanensis</name>
    <dbReference type="NCBI Taxonomy" id="1347902"/>
    <lineage>
        <taxon>Bacteria</taxon>
        <taxon>Bacillati</taxon>
        <taxon>Bacillota</taxon>
        <taxon>Bacilli</taxon>
        <taxon>Bacillales</taxon>
        <taxon>Bacillaceae</taxon>
        <taxon>Priestia</taxon>
    </lineage>
</organism>
<feature type="transmembrane region" description="Helical" evidence="1">
    <location>
        <begin position="220"/>
        <end position="237"/>
    </location>
</feature>
<feature type="transmembrane region" description="Helical" evidence="1">
    <location>
        <begin position="74"/>
        <end position="95"/>
    </location>
</feature>
<dbReference type="AlphaFoldDB" id="A0A917ARJ8"/>
<dbReference type="RefSeq" id="WP_188388206.1">
    <property type="nucleotide sequence ID" value="NZ_BMFK01000001.1"/>
</dbReference>
<evidence type="ECO:0000256" key="1">
    <source>
        <dbReference type="SAM" id="Phobius"/>
    </source>
</evidence>
<dbReference type="Proteomes" id="UP000605259">
    <property type="component" value="Unassembled WGS sequence"/>
</dbReference>
<feature type="transmembrane region" description="Helical" evidence="1">
    <location>
        <begin position="193"/>
        <end position="214"/>
    </location>
</feature>
<evidence type="ECO:0000259" key="2">
    <source>
        <dbReference type="Pfam" id="PF08006"/>
    </source>
</evidence>
<dbReference type="EMBL" id="BMFK01000001">
    <property type="protein sequence ID" value="GGE69902.1"/>
    <property type="molecule type" value="Genomic_DNA"/>
</dbReference>
<feature type="transmembrane region" description="Helical" evidence="1">
    <location>
        <begin position="170"/>
        <end position="188"/>
    </location>
</feature>
<protein>
    <submittedName>
        <fullName evidence="3">NADH dehydrogenase</fullName>
    </submittedName>
</protein>
<reference evidence="3" key="2">
    <citation type="submission" date="2020-09" db="EMBL/GenBank/DDBJ databases">
        <authorList>
            <person name="Sun Q."/>
            <person name="Zhou Y."/>
        </authorList>
    </citation>
    <scope>NUCLEOTIDE SEQUENCE</scope>
    <source>
        <strain evidence="3">CGMCC 1.12698</strain>
    </source>
</reference>
<sequence length="249" mass="28050">MKLSKEGELFICDLSGYLLTKGVSDKQRLEFIEEAEAHLLEAEANGKTVQDVFGEHPKQYADELSREMNVEKGWIYYLPLVFFSFVAYTLMTPAIRGELSFSLLGIIGYPVIFVVNSILLIIGVRTSSFRSKWKGFAILYLFLFVTCITTLIVALVDRFIMEPIIVVDGAYRWLVVASCLLFFTLVAWKEKSWIWIGVPLILTGPKIILEVIGIQGEASLLIESVTTFGLLAILFLYDSKRSPKEVSNA</sequence>
<accession>A0A917ARJ8</accession>
<proteinExistence type="predicted"/>
<keyword evidence="1" id="KW-1133">Transmembrane helix</keyword>
<evidence type="ECO:0000313" key="3">
    <source>
        <dbReference type="EMBL" id="GGE69902.1"/>
    </source>
</evidence>
<keyword evidence="4" id="KW-1185">Reference proteome</keyword>
<feature type="transmembrane region" description="Helical" evidence="1">
    <location>
        <begin position="101"/>
        <end position="124"/>
    </location>
</feature>
<dbReference type="PANTHER" id="PTHR41307">
    <property type="entry name" value="MEMBRANE PROTEIN-RELATED"/>
    <property type="match status" value="1"/>
</dbReference>
<feature type="transmembrane region" description="Helical" evidence="1">
    <location>
        <begin position="136"/>
        <end position="155"/>
    </location>
</feature>
<dbReference type="Pfam" id="PF08006">
    <property type="entry name" value="HAAS_TM"/>
    <property type="match status" value="1"/>
</dbReference>
<feature type="domain" description="HAAS transmembrane region" evidence="2">
    <location>
        <begin position="88"/>
        <end position="200"/>
    </location>
</feature>
<evidence type="ECO:0000313" key="4">
    <source>
        <dbReference type="Proteomes" id="UP000605259"/>
    </source>
</evidence>
<dbReference type="SUPFAM" id="SSF158560">
    <property type="entry name" value="BH3980-like"/>
    <property type="match status" value="1"/>
</dbReference>
<gene>
    <name evidence="3" type="ORF">GCM10007140_19860</name>
</gene>
<dbReference type="PANTHER" id="PTHR41307:SF1">
    <property type="entry name" value="MEMBRANE PROTEIN"/>
    <property type="match status" value="1"/>
</dbReference>
<keyword evidence="1" id="KW-0812">Transmembrane</keyword>
<name>A0A917ARJ8_9BACI</name>
<dbReference type="InterPro" id="IPR012963">
    <property type="entry name" value="HAAS_TM"/>
</dbReference>
<keyword evidence="1" id="KW-0472">Membrane</keyword>